<dbReference type="AlphaFoldDB" id="A0A166UDB8"/>
<sequence>MAALTPEEAWECRDNEDEAKTSYNVPLRRNNRILCEENLRLKRILRENGISWSPIAQAHIQQHKYSLRRRRHSASSHDSRCPRLPVEILLGILRLALTSPYAIVDPLSELTDENVSEKERARGNQIAIHFLATCKAFHTEGTRFLWESNSFVFTTPEALRNFSELKPEYREKITSLNLRIIARYYDDQRRTHRLARTYHPDLKKDQLLRVRLRPKESPLIRGGFRCYTWSQIADFLMALRAPYDPDFNDNMKPRPRLLPSLSKLRIDLVNFSETLLPHFGTEMHDIASHELGRTLKELQVTGMPFDDAGMRASDELSDMLQDEGLYLDASAAFIAQSQGLQTLSGQKWCARVVRLRNAEVDGEDRDASMAEFPSSEADDELSAAPAGQGRPADSNKVIWKRVPVSREAEERVWVQFSRRSGYEYRPDWASDDEEELCPCCGEHHPMSAFLDEVLSHDENDGLDGA</sequence>
<accession>A0A166UDB8</accession>
<dbReference type="OrthoDB" id="5279415at2759"/>
<reference evidence="2 3" key="1">
    <citation type="journal article" date="2016" name="Genome Biol. Evol.">
        <title>Divergent and convergent evolution of fungal pathogenicity.</title>
        <authorList>
            <person name="Shang Y."/>
            <person name="Xiao G."/>
            <person name="Zheng P."/>
            <person name="Cen K."/>
            <person name="Zhan S."/>
            <person name="Wang C."/>
        </authorList>
    </citation>
    <scope>NUCLEOTIDE SEQUENCE [LARGE SCALE GENOMIC DNA]</scope>
    <source>
        <strain evidence="2 3">RCEF 2490</strain>
    </source>
</reference>
<gene>
    <name evidence="2" type="ORF">AAL_01701</name>
</gene>
<dbReference type="Proteomes" id="UP000078544">
    <property type="component" value="Unassembled WGS sequence"/>
</dbReference>
<feature type="region of interest" description="Disordered" evidence="1">
    <location>
        <begin position="363"/>
        <end position="394"/>
    </location>
</feature>
<protein>
    <submittedName>
        <fullName evidence="2">Uncharacterized protein</fullName>
    </submittedName>
</protein>
<evidence type="ECO:0000256" key="1">
    <source>
        <dbReference type="SAM" id="MobiDB-lite"/>
    </source>
</evidence>
<dbReference type="EMBL" id="AZGY01000002">
    <property type="protein sequence ID" value="OAA32369.1"/>
    <property type="molecule type" value="Genomic_DNA"/>
</dbReference>
<name>A0A166UDB8_9HYPO</name>
<dbReference type="STRING" id="1081109.A0A166UDB8"/>
<evidence type="ECO:0000313" key="3">
    <source>
        <dbReference type="Proteomes" id="UP000078544"/>
    </source>
</evidence>
<evidence type="ECO:0000313" key="2">
    <source>
        <dbReference type="EMBL" id="OAA32369.1"/>
    </source>
</evidence>
<proteinExistence type="predicted"/>
<keyword evidence="3" id="KW-1185">Reference proteome</keyword>
<comment type="caution">
    <text evidence="2">The sequence shown here is derived from an EMBL/GenBank/DDBJ whole genome shotgun (WGS) entry which is preliminary data.</text>
</comment>
<organism evidence="2 3">
    <name type="scientific">Moelleriella libera RCEF 2490</name>
    <dbReference type="NCBI Taxonomy" id="1081109"/>
    <lineage>
        <taxon>Eukaryota</taxon>
        <taxon>Fungi</taxon>
        <taxon>Dikarya</taxon>
        <taxon>Ascomycota</taxon>
        <taxon>Pezizomycotina</taxon>
        <taxon>Sordariomycetes</taxon>
        <taxon>Hypocreomycetidae</taxon>
        <taxon>Hypocreales</taxon>
        <taxon>Clavicipitaceae</taxon>
        <taxon>Moelleriella</taxon>
    </lineage>
</organism>